<dbReference type="EMBL" id="SDHZ01000001">
    <property type="protein sequence ID" value="RXK85605.1"/>
    <property type="molecule type" value="Genomic_DNA"/>
</dbReference>
<dbReference type="PANTHER" id="PTHR39339">
    <property type="entry name" value="SLR1444 PROTEIN"/>
    <property type="match status" value="1"/>
</dbReference>
<sequence>MPSPLQKYFAQRVKNLFNHLHDFDVSAEEGALHDLRVELKKLRAVIKFLQQVYSKQKLKKPAHLLRTIFQQAGEIREYQLLQQWLRKYHLKVLEERYFPAERLHEMNADFRKQAPAFKNDLKEIIELSGRFVAHTNGILAEQYFADLHAQLQEKTSADLPSREWHDLRKLIKQWMYALNWVVPEEVGAKESVLAYFNKLQEQIGQWHDLEMVKEAFSQKQIYLSQDMEVQKDFALAWEKLTHSLKYRERQVVEMLAAQQVVS</sequence>
<dbReference type="Proteomes" id="UP000290545">
    <property type="component" value="Unassembled WGS sequence"/>
</dbReference>
<dbReference type="Gene3D" id="1.40.20.10">
    <property type="entry name" value="CHAD domain"/>
    <property type="match status" value="1"/>
</dbReference>
<feature type="domain" description="CHAD" evidence="1">
    <location>
        <begin position="1"/>
        <end position="262"/>
    </location>
</feature>
<evidence type="ECO:0000313" key="3">
    <source>
        <dbReference type="Proteomes" id="UP000290545"/>
    </source>
</evidence>
<evidence type="ECO:0000313" key="2">
    <source>
        <dbReference type="EMBL" id="RXK85605.1"/>
    </source>
</evidence>
<dbReference type="AlphaFoldDB" id="A0A4Q1DA32"/>
<dbReference type="InterPro" id="IPR038186">
    <property type="entry name" value="CHAD_dom_sf"/>
</dbReference>
<accession>A0A4Q1DA32</accession>
<evidence type="ECO:0000259" key="1">
    <source>
        <dbReference type="PROSITE" id="PS51708"/>
    </source>
</evidence>
<name>A0A4Q1DA32_9BACT</name>
<dbReference type="PROSITE" id="PS51708">
    <property type="entry name" value="CHAD"/>
    <property type="match status" value="1"/>
</dbReference>
<dbReference type="PANTHER" id="PTHR39339:SF1">
    <property type="entry name" value="CHAD DOMAIN-CONTAINING PROTEIN"/>
    <property type="match status" value="1"/>
</dbReference>
<dbReference type="OrthoDB" id="773317at2"/>
<dbReference type="RefSeq" id="WP_129001358.1">
    <property type="nucleotide sequence ID" value="NZ_SDHZ01000001.1"/>
</dbReference>
<protein>
    <submittedName>
        <fullName evidence="2">CHAD domain-containing protein</fullName>
    </submittedName>
</protein>
<dbReference type="Pfam" id="PF05235">
    <property type="entry name" value="CHAD"/>
    <property type="match status" value="1"/>
</dbReference>
<comment type="caution">
    <text evidence="2">The sequence shown here is derived from an EMBL/GenBank/DDBJ whole genome shotgun (WGS) entry which is preliminary data.</text>
</comment>
<keyword evidence="3" id="KW-1185">Reference proteome</keyword>
<proteinExistence type="predicted"/>
<gene>
    <name evidence="2" type="ORF">ESB13_01975</name>
</gene>
<dbReference type="InterPro" id="IPR007899">
    <property type="entry name" value="CHAD_dom"/>
</dbReference>
<reference evidence="2 3" key="1">
    <citation type="submission" date="2019-01" db="EMBL/GenBank/DDBJ databases">
        <title>Filimonas sp. strain TTM-71.</title>
        <authorList>
            <person name="Chen W.-M."/>
        </authorList>
    </citation>
    <scope>NUCLEOTIDE SEQUENCE [LARGE SCALE GENOMIC DNA]</scope>
    <source>
        <strain evidence="2 3">TTM-71</strain>
    </source>
</reference>
<organism evidence="2 3">
    <name type="scientific">Filimonas effusa</name>
    <dbReference type="NCBI Taxonomy" id="2508721"/>
    <lineage>
        <taxon>Bacteria</taxon>
        <taxon>Pseudomonadati</taxon>
        <taxon>Bacteroidota</taxon>
        <taxon>Chitinophagia</taxon>
        <taxon>Chitinophagales</taxon>
        <taxon>Chitinophagaceae</taxon>
        <taxon>Filimonas</taxon>
    </lineage>
</organism>
<dbReference type="SMART" id="SM00880">
    <property type="entry name" value="CHAD"/>
    <property type="match status" value="1"/>
</dbReference>